<gene>
    <name evidence="1" type="ORF">BCR44DRAFT_44194</name>
</gene>
<evidence type="ECO:0000313" key="2">
    <source>
        <dbReference type="Proteomes" id="UP000193411"/>
    </source>
</evidence>
<comment type="caution">
    <text evidence="1">The sequence shown here is derived from an EMBL/GenBank/DDBJ whole genome shotgun (WGS) entry which is preliminary data.</text>
</comment>
<sequence length="95" mass="10329">IEQARVPRHGLTHISNQDIGKPHEPLVLLRVPPFQDVNVAVDQCITQATPRVRERAPGALDNEQVEQPQVAVSACGIVRDLPELGQGRTGHAGCR</sequence>
<evidence type="ECO:0000313" key="1">
    <source>
        <dbReference type="EMBL" id="ORZ39128.1"/>
    </source>
</evidence>
<feature type="non-terminal residue" evidence="1">
    <location>
        <position position="1"/>
    </location>
</feature>
<keyword evidence="2" id="KW-1185">Reference proteome</keyword>
<dbReference type="AlphaFoldDB" id="A0A1Y2HX01"/>
<proteinExistence type="predicted"/>
<dbReference type="EMBL" id="MCFL01000006">
    <property type="protein sequence ID" value="ORZ39128.1"/>
    <property type="molecule type" value="Genomic_DNA"/>
</dbReference>
<dbReference type="Proteomes" id="UP000193411">
    <property type="component" value="Unassembled WGS sequence"/>
</dbReference>
<name>A0A1Y2HX01_9FUNG</name>
<protein>
    <submittedName>
        <fullName evidence="1">Uncharacterized protein</fullName>
    </submittedName>
</protein>
<reference evidence="1 2" key="1">
    <citation type="submission" date="2016-07" db="EMBL/GenBank/DDBJ databases">
        <title>Pervasive Adenine N6-methylation of Active Genes in Fungi.</title>
        <authorList>
            <consortium name="DOE Joint Genome Institute"/>
            <person name="Mondo S.J."/>
            <person name="Dannebaum R.O."/>
            <person name="Kuo R.C."/>
            <person name="Labutti K."/>
            <person name="Haridas S."/>
            <person name="Kuo A."/>
            <person name="Salamov A."/>
            <person name="Ahrendt S.R."/>
            <person name="Lipzen A."/>
            <person name="Sullivan W."/>
            <person name="Andreopoulos W.B."/>
            <person name="Clum A."/>
            <person name="Lindquist E."/>
            <person name="Daum C."/>
            <person name="Ramamoorthy G.K."/>
            <person name="Gryganskyi A."/>
            <person name="Culley D."/>
            <person name="Magnuson J.K."/>
            <person name="James T.Y."/>
            <person name="O'Malley M.A."/>
            <person name="Stajich J.E."/>
            <person name="Spatafora J.W."/>
            <person name="Visel A."/>
            <person name="Grigoriev I.V."/>
        </authorList>
    </citation>
    <scope>NUCLEOTIDE SEQUENCE [LARGE SCALE GENOMIC DNA]</scope>
    <source>
        <strain evidence="1 2">PL171</strain>
    </source>
</reference>
<accession>A0A1Y2HX01</accession>
<organism evidence="1 2">
    <name type="scientific">Catenaria anguillulae PL171</name>
    <dbReference type="NCBI Taxonomy" id="765915"/>
    <lineage>
        <taxon>Eukaryota</taxon>
        <taxon>Fungi</taxon>
        <taxon>Fungi incertae sedis</taxon>
        <taxon>Blastocladiomycota</taxon>
        <taxon>Blastocladiomycetes</taxon>
        <taxon>Blastocladiales</taxon>
        <taxon>Catenariaceae</taxon>
        <taxon>Catenaria</taxon>
    </lineage>
</organism>